<dbReference type="SUPFAM" id="SSF55424">
    <property type="entry name" value="FAD/NAD-linked reductases, dimerisation (C-terminal) domain"/>
    <property type="match status" value="1"/>
</dbReference>
<dbReference type="GO" id="GO:0070225">
    <property type="term" value="F:sulfide dehydrogenase activity"/>
    <property type="evidence" value="ECO:0007669"/>
    <property type="project" value="UniProtKB-EC"/>
</dbReference>
<keyword evidence="2" id="KW-0274">FAD</keyword>
<keyword evidence="6" id="KW-0560">Oxidoreductase</keyword>
<dbReference type="Pfam" id="PF09242">
    <property type="entry name" value="FCSD-flav_bind"/>
    <property type="match status" value="1"/>
</dbReference>
<keyword evidence="7" id="KW-1185">Reference proteome</keyword>
<dbReference type="Gene3D" id="3.50.50.60">
    <property type="entry name" value="FAD/NAD(P)-binding domain"/>
    <property type="match status" value="2"/>
</dbReference>
<dbReference type="InterPro" id="IPR006311">
    <property type="entry name" value="TAT_signal"/>
</dbReference>
<organism evidence="6 7">
    <name type="scientific">Palleronia marisminoris</name>
    <dbReference type="NCBI Taxonomy" id="315423"/>
    <lineage>
        <taxon>Bacteria</taxon>
        <taxon>Pseudomonadati</taxon>
        <taxon>Pseudomonadota</taxon>
        <taxon>Alphaproteobacteria</taxon>
        <taxon>Rhodobacterales</taxon>
        <taxon>Roseobacteraceae</taxon>
        <taxon>Palleronia</taxon>
    </lineage>
</organism>
<evidence type="ECO:0000259" key="3">
    <source>
        <dbReference type="Pfam" id="PF07992"/>
    </source>
</evidence>
<accession>A0A1Y5RZB4</accession>
<feature type="domain" description="FAD/NAD(P)-binding" evidence="3">
    <location>
        <begin position="31"/>
        <end position="142"/>
    </location>
</feature>
<dbReference type="AlphaFoldDB" id="A0A1Y5RZB4"/>
<dbReference type="InterPro" id="IPR049386">
    <property type="entry name" value="FCSD_central"/>
</dbReference>
<dbReference type="EC" id="1.8.2.3" evidence="6"/>
<evidence type="ECO:0000256" key="2">
    <source>
        <dbReference type="ARBA" id="ARBA00022827"/>
    </source>
</evidence>
<name>A0A1Y5RZB4_9RHOB</name>
<dbReference type="InterPro" id="IPR016156">
    <property type="entry name" value="FAD/NAD-linked_Rdtase_dimer_sf"/>
</dbReference>
<keyword evidence="1" id="KW-0285">Flavoprotein</keyword>
<dbReference type="RefSeq" id="WP_085853180.1">
    <property type="nucleotide sequence ID" value="NZ_FOPF01000002.1"/>
</dbReference>
<dbReference type="STRING" id="315423.SAMN04488020_102105"/>
<dbReference type="PANTHER" id="PTHR43755">
    <property type="match status" value="1"/>
</dbReference>
<dbReference type="SUPFAM" id="SSF51905">
    <property type="entry name" value="FAD/NAD(P)-binding domain"/>
    <property type="match status" value="2"/>
</dbReference>
<dbReference type="Pfam" id="PF07992">
    <property type="entry name" value="Pyr_redox_2"/>
    <property type="match status" value="1"/>
</dbReference>
<dbReference type="InterPro" id="IPR037092">
    <property type="entry name" value="FlavoCytC_S_DH_flav-bd_sf"/>
</dbReference>
<evidence type="ECO:0000313" key="6">
    <source>
        <dbReference type="EMBL" id="SLN29084.1"/>
    </source>
</evidence>
<dbReference type="FunFam" id="3.50.50.60:FF:000234">
    <property type="entry name" value="Flavocytochrome C sulfide dehydrogenase"/>
    <property type="match status" value="1"/>
</dbReference>
<dbReference type="EMBL" id="FWFV01000002">
    <property type="protein sequence ID" value="SLN29084.1"/>
    <property type="molecule type" value="Genomic_DNA"/>
</dbReference>
<dbReference type="PANTHER" id="PTHR43755:SF1">
    <property type="entry name" value="FAD-DEPENDENT PYRIDINE NUCLEOTIDE-DISULPHIDE OXIDOREDUCTASE"/>
    <property type="match status" value="1"/>
</dbReference>
<dbReference type="Gene3D" id="3.90.760.10">
    <property type="entry name" value="Flavocytochrome c sulphide dehydrogenase, flavin-binding domain"/>
    <property type="match status" value="1"/>
</dbReference>
<proteinExistence type="predicted"/>
<dbReference type="OrthoDB" id="9802771at2"/>
<sequence>MTTDRRTLLKGLGATAALTLPHPVSAQSRGRVVVVGGGFGGATAARFLARIGHDVTLVERDPAYVTCPFSNAVIGGFYSMPEITFDYAALEAEGVRLVTGAATEVGDGAVTLDSGEVLPFDRLLLSPGVEMRFDALPGYTEAAAQKMPHAWKAGPQTALLQAQLADMEDGGLVVIAPPANPYRCPPGPYERASLIAHYLSARKPASKILILDAKEAFSKQPLFEEAWSTLYPGMIDWIPPSMGGRVAEVDPTTMTVVTDFDRYEAAVANIIPPQQAATIARAAGVTDETGWCPVSGVTFESDLVAGIHVIGDACFAGVMPKSAFSANAQAKVAAVAIDALLRGEAPNSPKLLNTCYSLAAPDYAFTVAGVYGEADGKLFEVEGAGGLSPLGAPAAVRSAEAEYARSWYATITTEAFA</sequence>
<evidence type="ECO:0000259" key="4">
    <source>
        <dbReference type="Pfam" id="PF09242"/>
    </source>
</evidence>
<reference evidence="6 7" key="1">
    <citation type="submission" date="2017-03" db="EMBL/GenBank/DDBJ databases">
        <authorList>
            <person name="Afonso C.L."/>
            <person name="Miller P.J."/>
            <person name="Scott M.A."/>
            <person name="Spackman E."/>
            <person name="Goraichik I."/>
            <person name="Dimitrov K.M."/>
            <person name="Suarez D.L."/>
            <person name="Swayne D.E."/>
        </authorList>
    </citation>
    <scope>NUCLEOTIDE SEQUENCE [LARGE SCALE GENOMIC DNA]</scope>
    <source>
        <strain evidence="6 7">CECT 7066</strain>
    </source>
</reference>
<protein>
    <submittedName>
        <fullName evidence="6">Sulfide dehydrogenase [flavocytochrome c] flavoprotein chain</fullName>
        <ecNumber evidence="6">1.8.2.3</ecNumber>
    </submittedName>
</protein>
<evidence type="ECO:0000313" key="7">
    <source>
        <dbReference type="Proteomes" id="UP000193870"/>
    </source>
</evidence>
<evidence type="ECO:0000256" key="1">
    <source>
        <dbReference type="ARBA" id="ARBA00022630"/>
    </source>
</evidence>
<dbReference type="InterPro" id="IPR015323">
    <property type="entry name" value="FlavoCytC_S_DH_flav-bd"/>
</dbReference>
<dbReference type="Proteomes" id="UP000193870">
    <property type="component" value="Unassembled WGS sequence"/>
</dbReference>
<dbReference type="InterPro" id="IPR036188">
    <property type="entry name" value="FAD/NAD-bd_sf"/>
</dbReference>
<dbReference type="PROSITE" id="PS51318">
    <property type="entry name" value="TAT"/>
    <property type="match status" value="1"/>
</dbReference>
<dbReference type="InterPro" id="IPR023753">
    <property type="entry name" value="FAD/NAD-binding_dom"/>
</dbReference>
<dbReference type="GO" id="GO:0050660">
    <property type="term" value="F:flavin adenine dinucleotide binding"/>
    <property type="evidence" value="ECO:0007669"/>
    <property type="project" value="InterPro"/>
</dbReference>
<gene>
    <name evidence="6" type="primary">fccB</name>
    <name evidence="6" type="ORF">PAM7066_01175</name>
</gene>
<feature type="domain" description="Sulfide dehydrogenase [flavocytochrome c] flavoprotein chain central" evidence="5">
    <location>
        <begin position="157"/>
        <end position="272"/>
    </location>
</feature>
<dbReference type="Pfam" id="PF21706">
    <property type="entry name" value="FCSD_central"/>
    <property type="match status" value="1"/>
</dbReference>
<dbReference type="InterPro" id="IPR052541">
    <property type="entry name" value="SQRD"/>
</dbReference>
<evidence type="ECO:0000259" key="5">
    <source>
        <dbReference type="Pfam" id="PF21706"/>
    </source>
</evidence>
<feature type="domain" description="Flavocytochrome c sulphide dehydrogenase flavin-binding" evidence="4">
    <location>
        <begin position="348"/>
        <end position="416"/>
    </location>
</feature>